<organism evidence="2 3">
    <name type="scientific">Rhodobium gokarnense</name>
    <dbReference type="NCBI Taxonomy" id="364296"/>
    <lineage>
        <taxon>Bacteria</taxon>
        <taxon>Pseudomonadati</taxon>
        <taxon>Pseudomonadota</taxon>
        <taxon>Alphaproteobacteria</taxon>
        <taxon>Hyphomicrobiales</taxon>
        <taxon>Rhodobiaceae</taxon>
        <taxon>Rhodobium</taxon>
    </lineage>
</organism>
<dbReference type="Proteomes" id="UP001209755">
    <property type="component" value="Unassembled WGS sequence"/>
</dbReference>
<feature type="transmembrane region" description="Helical" evidence="1">
    <location>
        <begin position="27"/>
        <end position="52"/>
    </location>
</feature>
<feature type="transmembrane region" description="Helical" evidence="1">
    <location>
        <begin position="64"/>
        <end position="84"/>
    </location>
</feature>
<comment type="caution">
    <text evidence="2">The sequence shown here is derived from an EMBL/GenBank/DDBJ whole genome shotgun (WGS) entry which is preliminary data.</text>
</comment>
<proteinExistence type="predicted"/>
<keyword evidence="1" id="KW-0472">Membrane</keyword>
<accession>A0ABT3H895</accession>
<keyword evidence="1" id="KW-1133">Transmembrane helix</keyword>
<gene>
    <name evidence="2" type="ORF">M2319_000936</name>
</gene>
<dbReference type="RefSeq" id="WP_264600278.1">
    <property type="nucleotide sequence ID" value="NZ_JAOQNS010000002.1"/>
</dbReference>
<name>A0ABT3H895_9HYPH</name>
<sequence>MYRLIGTAASLVSQDVGSMVDRAKRSAIVYAIVAILLLTAYAFGMVVVHQLLAEAVGSGLDAALLIAGATALIAVLALIVQAIVNRRQRRIAAQRNAARRMQLLALASVAPSLMRSKPLMITAALGALAYFVLNDSDEDD</sequence>
<evidence type="ECO:0000313" key="2">
    <source>
        <dbReference type="EMBL" id="MCW2306617.1"/>
    </source>
</evidence>
<dbReference type="EMBL" id="JAOQNS010000002">
    <property type="protein sequence ID" value="MCW2306617.1"/>
    <property type="molecule type" value="Genomic_DNA"/>
</dbReference>
<keyword evidence="3" id="KW-1185">Reference proteome</keyword>
<evidence type="ECO:0008006" key="4">
    <source>
        <dbReference type="Google" id="ProtNLM"/>
    </source>
</evidence>
<keyword evidence="1" id="KW-0812">Transmembrane</keyword>
<evidence type="ECO:0000313" key="3">
    <source>
        <dbReference type="Proteomes" id="UP001209755"/>
    </source>
</evidence>
<protein>
    <recommendedName>
        <fullName evidence="4">Holin-X, holin superfamily III</fullName>
    </recommendedName>
</protein>
<evidence type="ECO:0000256" key="1">
    <source>
        <dbReference type="SAM" id="Phobius"/>
    </source>
</evidence>
<reference evidence="3" key="1">
    <citation type="submission" date="2023-07" db="EMBL/GenBank/DDBJ databases">
        <title>Genome sequencing of Purple Non-Sulfur Bacteria from various extreme environments.</title>
        <authorList>
            <person name="Mayer M."/>
        </authorList>
    </citation>
    <scope>NUCLEOTIDE SEQUENCE [LARGE SCALE GENOMIC DNA]</scope>
    <source>
        <strain evidence="3">DSM 17935</strain>
    </source>
</reference>